<organism evidence="5 6">
    <name type="scientific">Pedobacter cryoconitis</name>
    <dbReference type="NCBI Taxonomy" id="188932"/>
    <lineage>
        <taxon>Bacteria</taxon>
        <taxon>Pseudomonadati</taxon>
        <taxon>Bacteroidota</taxon>
        <taxon>Sphingobacteriia</taxon>
        <taxon>Sphingobacteriales</taxon>
        <taxon>Sphingobacteriaceae</taxon>
        <taxon>Pedobacter</taxon>
    </lineage>
</organism>
<dbReference type="InterPro" id="IPR002104">
    <property type="entry name" value="Integrase_catalytic"/>
</dbReference>
<keyword evidence="3" id="KW-0233">DNA recombination</keyword>
<dbReference type="GO" id="GO:0003677">
    <property type="term" value="F:DNA binding"/>
    <property type="evidence" value="ECO:0007669"/>
    <property type="project" value="UniProtKB-KW"/>
</dbReference>
<proteinExistence type="inferred from homology"/>
<dbReference type="Gene3D" id="1.10.150.130">
    <property type="match status" value="1"/>
</dbReference>
<evidence type="ECO:0000313" key="5">
    <source>
        <dbReference type="EMBL" id="MBB5638262.1"/>
    </source>
</evidence>
<dbReference type="PANTHER" id="PTHR30349">
    <property type="entry name" value="PHAGE INTEGRASE-RELATED"/>
    <property type="match status" value="1"/>
</dbReference>
<gene>
    <name evidence="5" type="ORF">HDE68_004191</name>
</gene>
<dbReference type="InterPro" id="IPR025269">
    <property type="entry name" value="SAM-like_dom"/>
</dbReference>
<evidence type="ECO:0000313" key="6">
    <source>
        <dbReference type="Proteomes" id="UP000537204"/>
    </source>
</evidence>
<dbReference type="RefSeq" id="WP_183884109.1">
    <property type="nucleotide sequence ID" value="NZ_JACHCE010000008.1"/>
</dbReference>
<reference evidence="5 6" key="1">
    <citation type="submission" date="2020-08" db="EMBL/GenBank/DDBJ databases">
        <title>Genomic Encyclopedia of Type Strains, Phase IV (KMG-V): Genome sequencing to study the core and pangenomes of soil and plant-associated prokaryotes.</title>
        <authorList>
            <person name="Whitman W."/>
        </authorList>
    </citation>
    <scope>NUCLEOTIDE SEQUENCE [LARGE SCALE GENOMIC DNA]</scope>
    <source>
        <strain evidence="5 6">S3M1</strain>
    </source>
</reference>
<dbReference type="Pfam" id="PF17293">
    <property type="entry name" value="Arm-DNA-bind_5"/>
    <property type="match status" value="1"/>
</dbReference>
<evidence type="ECO:0000256" key="1">
    <source>
        <dbReference type="ARBA" id="ARBA00008857"/>
    </source>
</evidence>
<dbReference type="InterPro" id="IPR035386">
    <property type="entry name" value="Arm-DNA-bind_5"/>
</dbReference>
<dbReference type="EMBL" id="JACHCE010000008">
    <property type="protein sequence ID" value="MBB5638262.1"/>
    <property type="molecule type" value="Genomic_DNA"/>
</dbReference>
<dbReference type="InterPro" id="IPR050090">
    <property type="entry name" value="Tyrosine_recombinase_XerCD"/>
</dbReference>
<dbReference type="Proteomes" id="UP000537204">
    <property type="component" value="Unassembled WGS sequence"/>
</dbReference>
<sequence length="434" mass="50600">MKSNQNLSILFWHRKSKADINGYAPIICRISIDGKQIEFSTAKKIPSYRWDMEKKRILPCPEAKSINSALNRIQCELEKHFTILQSLHQVVSPAMLRKSYRNLSTDYNGKKQQTEDKIPTLLELASLHIESFSLLVEKNQRSKETLKQWKSTKKKIAEFITHTFKSKDLELSEIDQSFAHKFHTFLIVKRKPSIQEAAAMKQIKNTKQLLNIAEANKWIINNPIEKFRCGSEEPEILPLELFEVESIWRKNLSIDRLIKVRDAFIFQCFTGFAYQDIYNLSPQNIVKVGAENEKWLIKERGKTKVTEMVPILPIVKEIIAKYKDDPYCIFHKKLIPVNSNFRYNCYLKELSDLCGIGRPLNSHLARHTFADLMLNTMDFPLEDVSKMLGHKNIRTTQRYARVKKNRISKKMNLFKHLLFDADGQLKKAAFPPID</sequence>
<dbReference type="Gene3D" id="1.10.443.10">
    <property type="entry name" value="Intergrase catalytic core"/>
    <property type="match status" value="1"/>
</dbReference>
<accession>A0A7W8ZQE7</accession>
<dbReference type="AlphaFoldDB" id="A0A7W8ZQE7"/>
<keyword evidence="2" id="KW-0238">DNA-binding</keyword>
<name>A0A7W8ZQE7_9SPHI</name>
<evidence type="ECO:0000256" key="3">
    <source>
        <dbReference type="ARBA" id="ARBA00023172"/>
    </source>
</evidence>
<dbReference type="GO" id="GO:0015074">
    <property type="term" value="P:DNA integration"/>
    <property type="evidence" value="ECO:0007669"/>
    <property type="project" value="InterPro"/>
</dbReference>
<dbReference type="PROSITE" id="PS51898">
    <property type="entry name" value="TYR_RECOMBINASE"/>
    <property type="match status" value="1"/>
</dbReference>
<comment type="similarity">
    <text evidence="1">Belongs to the 'phage' integrase family.</text>
</comment>
<comment type="caution">
    <text evidence="5">The sequence shown here is derived from an EMBL/GenBank/DDBJ whole genome shotgun (WGS) entry which is preliminary data.</text>
</comment>
<dbReference type="GO" id="GO:0006310">
    <property type="term" value="P:DNA recombination"/>
    <property type="evidence" value="ECO:0007669"/>
    <property type="project" value="UniProtKB-KW"/>
</dbReference>
<dbReference type="Pfam" id="PF13102">
    <property type="entry name" value="Phage_int_SAM_5"/>
    <property type="match status" value="1"/>
</dbReference>
<dbReference type="CDD" id="cd01185">
    <property type="entry name" value="INTN1_C_like"/>
    <property type="match status" value="1"/>
</dbReference>
<dbReference type="PANTHER" id="PTHR30349:SF64">
    <property type="entry name" value="PROPHAGE INTEGRASE INTD-RELATED"/>
    <property type="match status" value="1"/>
</dbReference>
<dbReference type="InterPro" id="IPR011010">
    <property type="entry name" value="DNA_brk_join_enz"/>
</dbReference>
<feature type="domain" description="Tyr recombinase" evidence="4">
    <location>
        <begin position="232"/>
        <end position="412"/>
    </location>
</feature>
<protein>
    <submittedName>
        <fullName evidence="5">Site-specific recombinase XerD</fullName>
    </submittedName>
</protein>
<dbReference type="InterPro" id="IPR010998">
    <property type="entry name" value="Integrase_recombinase_N"/>
</dbReference>
<dbReference type="InterPro" id="IPR013762">
    <property type="entry name" value="Integrase-like_cat_sf"/>
</dbReference>
<dbReference type="SUPFAM" id="SSF56349">
    <property type="entry name" value="DNA breaking-rejoining enzymes"/>
    <property type="match status" value="1"/>
</dbReference>
<evidence type="ECO:0000259" key="4">
    <source>
        <dbReference type="PROSITE" id="PS51898"/>
    </source>
</evidence>
<dbReference type="Pfam" id="PF00589">
    <property type="entry name" value="Phage_integrase"/>
    <property type="match status" value="1"/>
</dbReference>
<evidence type="ECO:0000256" key="2">
    <source>
        <dbReference type="ARBA" id="ARBA00023125"/>
    </source>
</evidence>